<proteinExistence type="predicted"/>
<protein>
    <submittedName>
        <fullName evidence="1">Uncharacterized protein</fullName>
    </submittedName>
</protein>
<sequence>MIPTMFYVSRKGHNIFWSEDLNEAMTFARDRVAIGGVNITVTDENGIEYYNGDDEE</sequence>
<dbReference type="Proteomes" id="UP000225358">
    <property type="component" value="Segment"/>
</dbReference>
<name>A0A1D7XF52_9CAUD</name>
<organism evidence="1 2">
    <name type="scientific">Escherichia phage ESCO13</name>
    <dbReference type="NCBI Taxonomy" id="1881104"/>
    <lineage>
        <taxon>Viruses</taxon>
        <taxon>Duplodnaviria</taxon>
        <taxon>Heunggongvirae</taxon>
        <taxon>Uroviricota</taxon>
        <taxon>Caudoviricetes</taxon>
        <taxon>Stephanstirmvirinae</taxon>
        <taxon>Phapecoctavirus</taxon>
        <taxon>Phapecoctavirus ESCO13</taxon>
    </lineage>
</organism>
<accession>A0A1D7XF52</accession>
<keyword evidence="2" id="KW-1185">Reference proteome</keyword>
<reference evidence="1" key="1">
    <citation type="submission" date="2017-02" db="EMBL/GenBank/DDBJ databases">
        <title>Complete genome sequence of two Escherichia coli phages, vB_EcoM_ ESCO5 and vB_EcoM_ESCO13, which are related to phAPEC8.</title>
        <authorList>
            <person name="Trotereau A."/>
            <person name="Gonnet M."/>
            <person name="Viardot A."/>
            <person name="Lalmanach A.-C."/>
            <person name="Guabiraba R."/>
            <person name="Chanteloup N."/>
            <person name="Schouler C."/>
        </authorList>
    </citation>
    <scope>NUCLEOTIDE SEQUENCE [LARGE SCALE GENOMIC DNA]</scope>
</reference>
<gene>
    <name evidence="1" type="ORF">ESCO13_00008</name>
</gene>
<evidence type="ECO:0000313" key="1">
    <source>
        <dbReference type="EMBL" id="AOQ27153.1"/>
    </source>
</evidence>
<dbReference type="EMBL" id="KX552041">
    <property type="protein sequence ID" value="AOQ27153.1"/>
    <property type="molecule type" value="Genomic_DNA"/>
</dbReference>
<evidence type="ECO:0000313" key="2">
    <source>
        <dbReference type="Proteomes" id="UP000225358"/>
    </source>
</evidence>